<dbReference type="AlphaFoldDB" id="A0A7R9AH65"/>
<keyword evidence="3" id="KW-1185">Reference proteome</keyword>
<dbReference type="OrthoDB" id="20727at2759"/>
<dbReference type="PANTHER" id="PTHR24133:SF40">
    <property type="entry name" value="ANKYRIN REPEAT DOMAIN 44"/>
    <property type="match status" value="1"/>
</dbReference>
<dbReference type="PROSITE" id="PS50088">
    <property type="entry name" value="ANK_REPEAT"/>
    <property type="match status" value="2"/>
</dbReference>
<proteinExistence type="predicted"/>
<evidence type="ECO:0000313" key="2">
    <source>
        <dbReference type="EMBL" id="CAD7254255.1"/>
    </source>
</evidence>
<sequence>MLILGSKFLERDGGETPLELALRTKQEDVARSLIGHGAGTDERNAAGHAPLHTAILEGECRASSDASVSCLEPKCSELAACRRSGDCWEASFLLDSGASPSLPTAPARLTPLHLLAASPHAAVRPLLKRLLSLSCDVNALDRDG</sequence>
<dbReference type="Pfam" id="PF00023">
    <property type="entry name" value="Ank"/>
    <property type="match status" value="1"/>
</dbReference>
<feature type="repeat" description="ANK" evidence="1">
    <location>
        <begin position="13"/>
        <end position="45"/>
    </location>
</feature>
<dbReference type="PROSITE" id="PS50297">
    <property type="entry name" value="ANK_REP_REGION"/>
    <property type="match status" value="1"/>
</dbReference>
<dbReference type="SUPFAM" id="SSF48403">
    <property type="entry name" value="Ankyrin repeat"/>
    <property type="match status" value="1"/>
</dbReference>
<keyword evidence="1" id="KW-0040">ANK repeat</keyword>
<dbReference type="EMBL" id="LR908082">
    <property type="protein sequence ID" value="CAD7254255.1"/>
    <property type="molecule type" value="Genomic_DNA"/>
</dbReference>
<protein>
    <submittedName>
        <fullName evidence="2">Uncharacterized protein</fullName>
    </submittedName>
</protein>
<accession>A0A7R9AH65</accession>
<dbReference type="InterPro" id="IPR052391">
    <property type="entry name" value="E3_Ligase-Neurotoxin"/>
</dbReference>
<feature type="repeat" description="ANK" evidence="1">
    <location>
        <begin position="107"/>
        <end position="142"/>
    </location>
</feature>
<name>A0A7R9AH65_9CRUS</name>
<dbReference type="Gene3D" id="1.25.40.20">
    <property type="entry name" value="Ankyrin repeat-containing domain"/>
    <property type="match status" value="1"/>
</dbReference>
<gene>
    <name evidence="2" type="ORF">DSTB1V02_LOCUS14001</name>
</gene>
<dbReference type="InterPro" id="IPR036770">
    <property type="entry name" value="Ankyrin_rpt-contain_sf"/>
</dbReference>
<feature type="non-terminal residue" evidence="2">
    <location>
        <position position="1"/>
    </location>
</feature>
<evidence type="ECO:0000256" key="1">
    <source>
        <dbReference type="PROSITE-ProRule" id="PRU00023"/>
    </source>
</evidence>
<evidence type="ECO:0000313" key="3">
    <source>
        <dbReference type="Proteomes" id="UP000677054"/>
    </source>
</evidence>
<dbReference type="SMART" id="SM00248">
    <property type="entry name" value="ANK"/>
    <property type="match status" value="2"/>
</dbReference>
<dbReference type="Proteomes" id="UP000677054">
    <property type="component" value="Unassembled WGS sequence"/>
</dbReference>
<dbReference type="PANTHER" id="PTHR24133">
    <property type="entry name" value="ANKYRIN DOMAIN-CONTAINING"/>
    <property type="match status" value="1"/>
</dbReference>
<dbReference type="EMBL" id="CAJPEV010008564">
    <property type="protein sequence ID" value="CAG0905329.1"/>
    <property type="molecule type" value="Genomic_DNA"/>
</dbReference>
<reference evidence="2" key="1">
    <citation type="submission" date="2020-11" db="EMBL/GenBank/DDBJ databases">
        <authorList>
            <person name="Tran Van P."/>
        </authorList>
    </citation>
    <scope>NUCLEOTIDE SEQUENCE</scope>
</reference>
<dbReference type="InterPro" id="IPR002110">
    <property type="entry name" value="Ankyrin_rpt"/>
</dbReference>
<organism evidence="2">
    <name type="scientific">Darwinula stevensoni</name>
    <dbReference type="NCBI Taxonomy" id="69355"/>
    <lineage>
        <taxon>Eukaryota</taxon>
        <taxon>Metazoa</taxon>
        <taxon>Ecdysozoa</taxon>
        <taxon>Arthropoda</taxon>
        <taxon>Crustacea</taxon>
        <taxon>Oligostraca</taxon>
        <taxon>Ostracoda</taxon>
        <taxon>Podocopa</taxon>
        <taxon>Podocopida</taxon>
        <taxon>Darwinulocopina</taxon>
        <taxon>Darwinuloidea</taxon>
        <taxon>Darwinulidae</taxon>
        <taxon>Darwinula</taxon>
    </lineage>
</organism>